<dbReference type="Proteomes" id="UP000648257">
    <property type="component" value="Unassembled WGS sequence"/>
</dbReference>
<protein>
    <submittedName>
        <fullName evidence="1">Uncharacterized protein</fullName>
    </submittedName>
</protein>
<evidence type="ECO:0000313" key="1">
    <source>
        <dbReference type="EMBL" id="MBC3807470.1"/>
    </source>
</evidence>
<gene>
    <name evidence="1" type="ORF">H8K52_08950</name>
</gene>
<organism evidence="1 2">
    <name type="scientific">Undibacterium seohonense</name>
    <dbReference type="NCBI Taxonomy" id="1344950"/>
    <lineage>
        <taxon>Bacteria</taxon>
        <taxon>Pseudomonadati</taxon>
        <taxon>Pseudomonadota</taxon>
        <taxon>Betaproteobacteria</taxon>
        <taxon>Burkholderiales</taxon>
        <taxon>Oxalobacteraceae</taxon>
        <taxon>Undibacterium</taxon>
    </lineage>
</organism>
<sequence>MARLEILEESVSFPLELAPGTASYSGVPDSVLELSAHVKPWHLVGWHDETSNTFGLAKKHQSVVVDRAGIASLSVSFMRPAKGRGWVSLEAKSKEGIATVVLLQTLIYSSEALEWLQAKQKMLESLFAYPLAFDDYGSGY</sequence>
<accession>A0ABR6X3E2</accession>
<proteinExistence type="predicted"/>
<evidence type="ECO:0000313" key="2">
    <source>
        <dbReference type="Proteomes" id="UP000648257"/>
    </source>
</evidence>
<dbReference type="RefSeq" id="WP_186922551.1">
    <property type="nucleotide sequence ID" value="NZ_JACOFW010000007.1"/>
</dbReference>
<reference evidence="1 2" key="1">
    <citation type="submission" date="2020-08" db="EMBL/GenBank/DDBJ databases">
        <title>Novel species isolated from subtropical streams in China.</title>
        <authorList>
            <person name="Lu H."/>
        </authorList>
    </citation>
    <scope>NUCLEOTIDE SEQUENCE [LARGE SCALE GENOMIC DNA]</scope>
    <source>
        <strain evidence="1 2">KACC 16656</strain>
    </source>
</reference>
<dbReference type="EMBL" id="JACOFW010000007">
    <property type="protein sequence ID" value="MBC3807470.1"/>
    <property type="molecule type" value="Genomic_DNA"/>
</dbReference>
<name>A0ABR6X3E2_9BURK</name>
<keyword evidence="2" id="KW-1185">Reference proteome</keyword>
<comment type="caution">
    <text evidence="1">The sequence shown here is derived from an EMBL/GenBank/DDBJ whole genome shotgun (WGS) entry which is preliminary data.</text>
</comment>